<dbReference type="AlphaFoldDB" id="A0A5B1LBF4"/>
<name>A0A5B1LBF4_9ACTN</name>
<accession>A0A5B1LBF4</accession>
<proteinExistence type="predicted"/>
<dbReference type="PROSITE" id="PS50056">
    <property type="entry name" value="TYR_PHOSPHATASE_2"/>
    <property type="match status" value="1"/>
</dbReference>
<evidence type="ECO:0000313" key="3">
    <source>
        <dbReference type="Proteomes" id="UP000325003"/>
    </source>
</evidence>
<feature type="domain" description="Tyrosine specific protein phosphatases" evidence="1">
    <location>
        <begin position="152"/>
        <end position="220"/>
    </location>
</feature>
<organism evidence="2 3">
    <name type="scientific">Nocardioides humilatus</name>
    <dbReference type="NCBI Taxonomy" id="2607660"/>
    <lineage>
        <taxon>Bacteria</taxon>
        <taxon>Bacillati</taxon>
        <taxon>Actinomycetota</taxon>
        <taxon>Actinomycetes</taxon>
        <taxon>Propionibacteriales</taxon>
        <taxon>Nocardioidaceae</taxon>
        <taxon>Nocardioides</taxon>
    </lineage>
</organism>
<dbReference type="EMBL" id="VUJV01000006">
    <property type="protein sequence ID" value="KAA1417009.1"/>
    <property type="molecule type" value="Genomic_DNA"/>
</dbReference>
<keyword evidence="3" id="KW-1185">Reference proteome</keyword>
<reference evidence="2 3" key="1">
    <citation type="submission" date="2019-09" db="EMBL/GenBank/DDBJ databases">
        <title>Nocardioides panacisoli sp. nov., isolated from the soil of a ginseng field.</title>
        <authorList>
            <person name="Cho C."/>
        </authorList>
    </citation>
    <scope>NUCLEOTIDE SEQUENCE [LARGE SCALE GENOMIC DNA]</scope>
    <source>
        <strain evidence="2 3">BN130099</strain>
    </source>
</reference>
<evidence type="ECO:0000313" key="2">
    <source>
        <dbReference type="EMBL" id="KAA1417009.1"/>
    </source>
</evidence>
<dbReference type="SUPFAM" id="SSF52799">
    <property type="entry name" value="(Phosphotyrosine protein) phosphatases II"/>
    <property type="match status" value="1"/>
</dbReference>
<gene>
    <name evidence="2" type="ORF">F0U44_17670</name>
</gene>
<sequence>MDSHAPACAGVGSANAARNQVRVGSLNRLSASGDSSTAPSLRTAPTGRDGMMRAVLCHSCYAEPDAMPDCGACQGSGRATRMPLCDDPWNEVIPGLWQGGHDVRSQRHSACVVTDQFDVVVSLVARRGYGPDEGVEHHVFRISDAVVDTLVAERLQELATVVAAAVRDERRILVRCSGGLNRSGLVVARTLVELGYSASDAVDLVRAARGPWALTNPMFVRHLKSL</sequence>
<reference evidence="2 3" key="2">
    <citation type="submission" date="2019-09" db="EMBL/GenBank/DDBJ databases">
        <authorList>
            <person name="Jin C."/>
        </authorList>
    </citation>
    <scope>NUCLEOTIDE SEQUENCE [LARGE SCALE GENOMIC DNA]</scope>
    <source>
        <strain evidence="2 3">BN130099</strain>
    </source>
</reference>
<dbReference type="Gene3D" id="3.90.190.10">
    <property type="entry name" value="Protein tyrosine phosphatase superfamily"/>
    <property type="match status" value="1"/>
</dbReference>
<dbReference type="InterPro" id="IPR000340">
    <property type="entry name" value="Dual-sp_phosphatase_cat-dom"/>
</dbReference>
<dbReference type="InterPro" id="IPR029021">
    <property type="entry name" value="Prot-tyrosine_phosphatase-like"/>
</dbReference>
<dbReference type="Pfam" id="PF00782">
    <property type="entry name" value="DSPc"/>
    <property type="match status" value="1"/>
</dbReference>
<dbReference type="InterPro" id="IPR000387">
    <property type="entry name" value="Tyr_Pase_dom"/>
</dbReference>
<evidence type="ECO:0000259" key="1">
    <source>
        <dbReference type="PROSITE" id="PS50056"/>
    </source>
</evidence>
<protein>
    <recommendedName>
        <fullName evidence="1">Tyrosine specific protein phosphatases domain-containing protein</fullName>
    </recommendedName>
</protein>
<comment type="caution">
    <text evidence="2">The sequence shown here is derived from an EMBL/GenBank/DDBJ whole genome shotgun (WGS) entry which is preliminary data.</text>
</comment>
<dbReference type="Proteomes" id="UP000325003">
    <property type="component" value="Unassembled WGS sequence"/>
</dbReference>